<dbReference type="PROSITE" id="PS51257">
    <property type="entry name" value="PROKAR_LIPOPROTEIN"/>
    <property type="match status" value="1"/>
</dbReference>
<dbReference type="Pfam" id="PF03724">
    <property type="entry name" value="META"/>
    <property type="match status" value="1"/>
</dbReference>
<dbReference type="AlphaFoldDB" id="A0A317QBV9"/>
<dbReference type="InterPro" id="IPR005184">
    <property type="entry name" value="DUF306_Meta_HslJ"/>
</dbReference>
<dbReference type="Gene3D" id="2.40.128.270">
    <property type="match status" value="1"/>
</dbReference>
<evidence type="ECO:0000313" key="3">
    <source>
        <dbReference type="EMBL" id="PWW13672.1"/>
    </source>
</evidence>
<accession>A0A317QBV9</accession>
<feature type="chain" id="PRO_5016414615" evidence="1">
    <location>
        <begin position="26"/>
        <end position="143"/>
    </location>
</feature>
<evidence type="ECO:0000313" key="4">
    <source>
        <dbReference type="Proteomes" id="UP000246964"/>
    </source>
</evidence>
<dbReference type="Proteomes" id="UP000246964">
    <property type="component" value="Unassembled WGS sequence"/>
</dbReference>
<dbReference type="InterPro" id="IPR038670">
    <property type="entry name" value="HslJ-like_sf"/>
</dbReference>
<dbReference type="PANTHER" id="PTHR35535:SF1">
    <property type="entry name" value="HEAT SHOCK PROTEIN HSLJ"/>
    <property type="match status" value="1"/>
</dbReference>
<reference evidence="3 4" key="1">
    <citation type="submission" date="2018-05" db="EMBL/GenBank/DDBJ databases">
        <title>Freshwater and sediment microbial communities from various areas in North America, analyzing microbe dynamics in response to fracking.</title>
        <authorList>
            <person name="Lamendella R."/>
        </authorList>
    </citation>
    <scope>NUCLEOTIDE SEQUENCE [LARGE SCALE GENOMIC DNA]</scope>
    <source>
        <strain evidence="3 4">125B1</strain>
    </source>
</reference>
<evidence type="ECO:0000259" key="2">
    <source>
        <dbReference type="Pfam" id="PF03724"/>
    </source>
</evidence>
<dbReference type="InterPro" id="IPR053147">
    <property type="entry name" value="Hsp_HslJ-like"/>
</dbReference>
<gene>
    <name evidence="3" type="ORF">DET45_10517</name>
</gene>
<comment type="caution">
    <text evidence="3">The sequence shown here is derived from an EMBL/GenBank/DDBJ whole genome shotgun (WGS) entry which is preliminary data.</text>
</comment>
<name>A0A317QBV9_9GAMM</name>
<protein>
    <submittedName>
        <fullName evidence="3">META domain-containing protein</fullName>
    </submittedName>
</protein>
<evidence type="ECO:0000256" key="1">
    <source>
        <dbReference type="SAM" id="SignalP"/>
    </source>
</evidence>
<organism evidence="3 4">
    <name type="scientific">Pseudidiomarina maritima</name>
    <dbReference type="NCBI Taxonomy" id="519453"/>
    <lineage>
        <taxon>Bacteria</taxon>
        <taxon>Pseudomonadati</taxon>
        <taxon>Pseudomonadota</taxon>
        <taxon>Gammaproteobacteria</taxon>
        <taxon>Alteromonadales</taxon>
        <taxon>Idiomarinaceae</taxon>
        <taxon>Pseudidiomarina</taxon>
    </lineage>
</organism>
<keyword evidence="1" id="KW-0732">Signal</keyword>
<dbReference type="EMBL" id="QGTT01000005">
    <property type="protein sequence ID" value="PWW13672.1"/>
    <property type="molecule type" value="Genomic_DNA"/>
</dbReference>
<dbReference type="PANTHER" id="PTHR35535">
    <property type="entry name" value="HEAT SHOCK PROTEIN HSLJ"/>
    <property type="match status" value="1"/>
</dbReference>
<proteinExistence type="predicted"/>
<sequence length="143" mass="15518">MQSVKSVVSRLGLIISATLFISACAEPSSANLQQAWQLQGSALEQPPTIEFNQKTEVFGSTGCNRFHGTYTVGKNGSELSFSPIAVTKMMCAPDQMEAEQAFLEALNQVQSFKIEADTLHLLGRNTTASPLMSFTVVTKKQLD</sequence>
<feature type="domain" description="DUF306" evidence="2">
    <location>
        <begin position="31"/>
        <end position="126"/>
    </location>
</feature>
<feature type="signal peptide" evidence="1">
    <location>
        <begin position="1"/>
        <end position="25"/>
    </location>
</feature>
<keyword evidence="4" id="KW-1185">Reference proteome</keyword>